<reference evidence="1" key="1">
    <citation type="submission" date="2021-01" db="EMBL/GenBank/DDBJ databases">
        <title>Fulvivirga kasyanovii gen. nov., sp nov., a novel member of the phylum Bacteroidetes isolated from seawater in a mussel farm.</title>
        <authorList>
            <person name="Zhao L.-H."/>
            <person name="Wang Z.-J."/>
        </authorList>
    </citation>
    <scope>NUCLEOTIDE SEQUENCE</scope>
    <source>
        <strain evidence="1">29W222</strain>
    </source>
</reference>
<protein>
    <submittedName>
        <fullName evidence="1">Uncharacterized protein</fullName>
    </submittedName>
</protein>
<evidence type="ECO:0000313" key="1">
    <source>
        <dbReference type="EMBL" id="MBL6449763.1"/>
    </source>
</evidence>
<accession>A0A937KH27</accession>
<gene>
    <name evidence="1" type="ORF">JMN32_25860</name>
</gene>
<dbReference type="Proteomes" id="UP000614216">
    <property type="component" value="Unassembled WGS sequence"/>
</dbReference>
<organism evidence="1 2">
    <name type="scientific">Fulvivirga marina</name>
    <dbReference type="NCBI Taxonomy" id="2494733"/>
    <lineage>
        <taxon>Bacteria</taxon>
        <taxon>Pseudomonadati</taxon>
        <taxon>Bacteroidota</taxon>
        <taxon>Cytophagia</taxon>
        <taxon>Cytophagales</taxon>
        <taxon>Fulvivirgaceae</taxon>
        <taxon>Fulvivirga</taxon>
    </lineage>
</organism>
<keyword evidence="2" id="KW-1185">Reference proteome</keyword>
<comment type="caution">
    <text evidence="1">The sequence shown here is derived from an EMBL/GenBank/DDBJ whole genome shotgun (WGS) entry which is preliminary data.</text>
</comment>
<dbReference type="RefSeq" id="WP_202859306.1">
    <property type="nucleotide sequence ID" value="NZ_JAEUGD010000067.1"/>
</dbReference>
<evidence type="ECO:0000313" key="2">
    <source>
        <dbReference type="Proteomes" id="UP000614216"/>
    </source>
</evidence>
<sequence>MQNERKEIKLKRALILGNFYNKSVRIVKVINEGYETIVDTVIGLKQDLVLTKGGLSIPKASIKTIYQL</sequence>
<dbReference type="AlphaFoldDB" id="A0A937KH27"/>
<dbReference type="EMBL" id="JAEUGD010000067">
    <property type="protein sequence ID" value="MBL6449763.1"/>
    <property type="molecule type" value="Genomic_DNA"/>
</dbReference>
<proteinExistence type="predicted"/>
<name>A0A937KH27_9BACT</name>